<gene>
    <name evidence="2" type="ORF">ABID08_000728</name>
</gene>
<sequence>MKSNILVVAAVAACLSSCGFTVPVAVISSNGEVMRGTATAAVSGGSFTVAGKLKGKETKCAGTYNALDQSITISMPVQCSDGRKGFVIATREANKVDGSGRVRLNDGTEADFVFGKAAAAF</sequence>
<evidence type="ECO:0000256" key="1">
    <source>
        <dbReference type="SAM" id="SignalP"/>
    </source>
</evidence>
<proteinExistence type="predicted"/>
<comment type="caution">
    <text evidence="2">The sequence shown here is derived from an EMBL/GenBank/DDBJ whole genome shotgun (WGS) entry which is preliminary data.</text>
</comment>
<keyword evidence="1" id="KW-0732">Signal</keyword>
<organism evidence="2 3">
    <name type="scientific">Rhizobium binae</name>
    <dbReference type="NCBI Taxonomy" id="1138190"/>
    <lineage>
        <taxon>Bacteria</taxon>
        <taxon>Pseudomonadati</taxon>
        <taxon>Pseudomonadota</taxon>
        <taxon>Alphaproteobacteria</taxon>
        <taxon>Hyphomicrobiales</taxon>
        <taxon>Rhizobiaceae</taxon>
        <taxon>Rhizobium/Agrobacterium group</taxon>
        <taxon>Rhizobium</taxon>
    </lineage>
</organism>
<keyword evidence="3" id="KW-1185">Reference proteome</keyword>
<feature type="signal peptide" evidence="1">
    <location>
        <begin position="1"/>
        <end position="21"/>
    </location>
</feature>
<accession>A0ABV2MAD5</accession>
<name>A0ABV2MAD5_9HYPH</name>
<protein>
    <recommendedName>
        <fullName evidence="4">Lipoprotein</fullName>
    </recommendedName>
</protein>
<dbReference type="RefSeq" id="WP_168302367.1">
    <property type="nucleotide sequence ID" value="NZ_CP071604.1"/>
</dbReference>
<feature type="chain" id="PRO_5046278095" description="Lipoprotein" evidence="1">
    <location>
        <begin position="22"/>
        <end position="121"/>
    </location>
</feature>
<evidence type="ECO:0000313" key="3">
    <source>
        <dbReference type="Proteomes" id="UP001549077"/>
    </source>
</evidence>
<evidence type="ECO:0008006" key="4">
    <source>
        <dbReference type="Google" id="ProtNLM"/>
    </source>
</evidence>
<evidence type="ECO:0000313" key="2">
    <source>
        <dbReference type="EMBL" id="MET3753389.1"/>
    </source>
</evidence>
<dbReference type="EMBL" id="JBEPMY010000001">
    <property type="protein sequence ID" value="MET3753389.1"/>
    <property type="molecule type" value="Genomic_DNA"/>
</dbReference>
<reference evidence="2 3" key="1">
    <citation type="submission" date="2024-06" db="EMBL/GenBank/DDBJ databases">
        <title>Genomic Encyclopedia of Type Strains, Phase IV (KMG-IV): sequencing the most valuable type-strain genomes for metagenomic binning, comparative biology and taxonomic classification.</title>
        <authorList>
            <person name="Goeker M."/>
        </authorList>
    </citation>
    <scope>NUCLEOTIDE SEQUENCE [LARGE SCALE GENOMIC DNA]</scope>
    <source>
        <strain evidence="2 3">DSM 29288</strain>
    </source>
</reference>
<dbReference type="GeneID" id="91149106"/>
<dbReference type="Proteomes" id="UP001549077">
    <property type="component" value="Unassembled WGS sequence"/>
</dbReference>